<sequence>MRISKKILGQLERVYATTIMEVNGRLNYIVASEGVNQCIAYDAETGTETVIWDEPGGTMNIVPIPGKKNEFYATQKFAPTFNAQESRIVHCKVSEDNDWTVTPVMTIPYLHRFDLLLIEDELYLIGGVLCKSKAFLEDWSDPGCIIVGKFNDDLTKPFELTIIYDGITKNHGFYAGEWKKRKAYLITGVEGVFAAYVPKHQDAPWEVERIFDFEVSDCAMCDIDGDGVLELATIEKFHGEHGKIYKEINGKWEIIHSHNYEFGHVVWGGKIQDKPAFIIGGRKGDMELILFTMDEEGQIRETLVDNTGGPSNIAVINLDDKDVILAANRQIGEVAIYEITKD</sequence>
<evidence type="ECO:0008006" key="3">
    <source>
        <dbReference type="Google" id="ProtNLM"/>
    </source>
</evidence>
<proteinExistence type="predicted"/>
<dbReference type="OrthoDB" id="95664at2"/>
<dbReference type="Proteomes" id="UP000279029">
    <property type="component" value="Chromosome"/>
</dbReference>
<evidence type="ECO:0000313" key="2">
    <source>
        <dbReference type="Proteomes" id="UP000279029"/>
    </source>
</evidence>
<name>A0A3P7P0R7_9FIRM</name>
<keyword evidence="2" id="KW-1185">Reference proteome</keyword>
<dbReference type="KEGG" id="cbar:PATL70BA_2878"/>
<organism evidence="1 2">
    <name type="scientific">Petrocella atlantisensis</name>
    <dbReference type="NCBI Taxonomy" id="2173034"/>
    <lineage>
        <taxon>Bacteria</taxon>
        <taxon>Bacillati</taxon>
        <taxon>Bacillota</taxon>
        <taxon>Clostridia</taxon>
        <taxon>Lachnospirales</taxon>
        <taxon>Vallitaleaceae</taxon>
        <taxon>Petrocella</taxon>
    </lineage>
</organism>
<protein>
    <recommendedName>
        <fullName evidence="3">VCBS repeat-containing protein</fullName>
    </recommendedName>
</protein>
<accession>A0A3P7P0R7</accession>
<evidence type="ECO:0000313" key="1">
    <source>
        <dbReference type="EMBL" id="VDN48785.1"/>
    </source>
</evidence>
<reference evidence="1 2" key="1">
    <citation type="submission" date="2018-09" db="EMBL/GenBank/DDBJ databases">
        <authorList>
            <person name="Postec A."/>
        </authorList>
    </citation>
    <scope>NUCLEOTIDE SEQUENCE [LARGE SCALE GENOMIC DNA]</scope>
    <source>
        <strain evidence="1">70B-A</strain>
    </source>
</reference>
<dbReference type="RefSeq" id="WP_125137867.1">
    <property type="nucleotide sequence ID" value="NZ_LR130778.1"/>
</dbReference>
<gene>
    <name evidence="1" type="ORF">PATL70BA_2878</name>
</gene>
<dbReference type="AlphaFoldDB" id="A0A3P7P0R7"/>
<dbReference type="EMBL" id="LR130778">
    <property type="protein sequence ID" value="VDN48785.1"/>
    <property type="molecule type" value="Genomic_DNA"/>
</dbReference>